<protein>
    <submittedName>
        <fullName evidence="8">Uncharacterized protein</fullName>
    </submittedName>
</protein>
<evidence type="ECO:0000256" key="1">
    <source>
        <dbReference type="ARBA" id="ARBA00004123"/>
    </source>
</evidence>
<dbReference type="GO" id="GO:0001002">
    <property type="term" value="F:RNA polymerase III type 1 promoter sequence-specific DNA binding"/>
    <property type="evidence" value="ECO:0007669"/>
    <property type="project" value="TreeGrafter"/>
</dbReference>
<evidence type="ECO:0000259" key="6">
    <source>
        <dbReference type="Pfam" id="PF09734"/>
    </source>
</evidence>
<evidence type="ECO:0000256" key="3">
    <source>
        <dbReference type="ARBA" id="ARBA00023163"/>
    </source>
</evidence>
<gene>
    <name evidence="8" type="ORF">MYCIT1_LOCUS2245</name>
</gene>
<dbReference type="Pfam" id="PF17682">
    <property type="entry name" value="Tau95_N"/>
    <property type="match status" value="1"/>
</dbReference>
<dbReference type="Pfam" id="PF09734">
    <property type="entry name" value="Tau95"/>
    <property type="match status" value="1"/>
</dbReference>
<keyword evidence="9" id="KW-1185">Reference proteome</keyword>
<evidence type="ECO:0000313" key="9">
    <source>
        <dbReference type="Proteomes" id="UP001295794"/>
    </source>
</evidence>
<dbReference type="GO" id="GO:0005634">
    <property type="term" value="C:nucleus"/>
    <property type="evidence" value="ECO:0007669"/>
    <property type="project" value="UniProtKB-SubCell"/>
</dbReference>
<reference evidence="8" key="1">
    <citation type="submission" date="2023-11" db="EMBL/GenBank/DDBJ databases">
        <authorList>
            <person name="De Vega J J."/>
            <person name="De Vega J J."/>
        </authorList>
    </citation>
    <scope>NUCLEOTIDE SEQUENCE</scope>
</reference>
<evidence type="ECO:0000259" key="7">
    <source>
        <dbReference type="Pfam" id="PF17682"/>
    </source>
</evidence>
<comment type="subcellular location">
    <subcellularLocation>
        <location evidence="1">Nucleus</location>
    </subcellularLocation>
</comment>
<dbReference type="InterPro" id="IPR041499">
    <property type="entry name" value="Tfc1/Sfc1_N"/>
</dbReference>
<proteinExistence type="predicted"/>
<feature type="domain" description="Transcription factor IIIC subunit 5 HTH" evidence="6">
    <location>
        <begin position="184"/>
        <end position="351"/>
    </location>
</feature>
<keyword evidence="4" id="KW-0539">Nucleus</keyword>
<accession>A0AAD2Q0N5</accession>
<evidence type="ECO:0000256" key="4">
    <source>
        <dbReference type="ARBA" id="ARBA00023242"/>
    </source>
</evidence>
<dbReference type="Gene3D" id="3.30.200.160">
    <property type="entry name" value="TFIIIC, subcomplex tauA, subunit Sfc1, barrel domain"/>
    <property type="match status" value="1"/>
</dbReference>
<feature type="compositionally biased region" description="Basic and acidic residues" evidence="5">
    <location>
        <begin position="166"/>
        <end position="175"/>
    </location>
</feature>
<evidence type="ECO:0000256" key="2">
    <source>
        <dbReference type="ARBA" id="ARBA00023125"/>
    </source>
</evidence>
<sequence length="520" mass="59152">MSVKNPCLSRYKILVGKPRTRQCFQTQGEDGTRDLGAETTSWEPFRAPIPGDVVSTNSLVLKIVKRRRKNRMDDRGTVGEYTAEIVGAAPKTVRFRSMADYQYQPDANDPVTKLRTAMDITDGIVETLRSYSMPAERAEYLVPVMSPESSSTDMNAMTNLDPALERTPDDAEAQRQPRQSNLRLFPPPLFSRQALPQPYKYFQGQSGIHGNVDRQRRNGEEKKRLINKMRWKGFGPISLSFSDRQVTHGRASYVERGSGQKALGGLRFLLAAEAAILKEGKIFTTRPVWTRAALLTQLTPSEAREATNTKALLPTVCYVFSDGPWRDTLVRFGYDPRQKAESRFYQRVYFRNVNHPIVKPSVMTRRQDRSITGGSEYNSIVDGSEKDAERKETASFQLCDLHDSMLQEMIEDESELREECDERDGWYTTYALERIKTVLRHKFFTTLEGYPATDEECRQLLVASAQMPSRGKEFSNLRNVRLKLGKHNMAKGALRPEDAAALRLRAALDKTARDRTEPKD</sequence>
<dbReference type="InterPro" id="IPR019136">
    <property type="entry name" value="TF_IIIC_su-5_HTH"/>
</dbReference>
<dbReference type="GO" id="GO:0006384">
    <property type="term" value="P:transcription initiation at RNA polymerase III promoter"/>
    <property type="evidence" value="ECO:0007669"/>
    <property type="project" value="InterPro"/>
</dbReference>
<dbReference type="EMBL" id="CAVNYO010000033">
    <property type="protein sequence ID" value="CAK5263051.1"/>
    <property type="molecule type" value="Genomic_DNA"/>
</dbReference>
<dbReference type="PANTHER" id="PTHR13230">
    <property type="entry name" value="GENERAL TRANSCRIPTION FACTOR IIIC, POLYPEPTIDE 5"/>
    <property type="match status" value="1"/>
</dbReference>
<feature type="domain" description="Transcription factor IIIC subunit Tfc1/Sfc1 triple barrel" evidence="7">
    <location>
        <begin position="16"/>
        <end position="104"/>
    </location>
</feature>
<evidence type="ECO:0000256" key="5">
    <source>
        <dbReference type="SAM" id="MobiDB-lite"/>
    </source>
</evidence>
<feature type="region of interest" description="Disordered" evidence="5">
    <location>
        <begin position="166"/>
        <end position="186"/>
    </location>
</feature>
<dbReference type="PANTHER" id="PTHR13230:SF5">
    <property type="entry name" value="GENERAL TRANSCRIPTION FACTOR 3C POLYPEPTIDE 5"/>
    <property type="match status" value="1"/>
</dbReference>
<dbReference type="Proteomes" id="UP001295794">
    <property type="component" value="Unassembled WGS sequence"/>
</dbReference>
<dbReference type="GO" id="GO:0000127">
    <property type="term" value="C:transcription factor TFIIIC complex"/>
    <property type="evidence" value="ECO:0007669"/>
    <property type="project" value="InterPro"/>
</dbReference>
<dbReference type="InterPro" id="IPR042536">
    <property type="entry name" value="TFIIIC_tauA_Sfc1"/>
</dbReference>
<comment type="caution">
    <text evidence="8">The sequence shown here is derived from an EMBL/GenBank/DDBJ whole genome shotgun (WGS) entry which is preliminary data.</text>
</comment>
<keyword evidence="2" id="KW-0238">DNA-binding</keyword>
<organism evidence="8 9">
    <name type="scientific">Mycena citricolor</name>
    <dbReference type="NCBI Taxonomy" id="2018698"/>
    <lineage>
        <taxon>Eukaryota</taxon>
        <taxon>Fungi</taxon>
        <taxon>Dikarya</taxon>
        <taxon>Basidiomycota</taxon>
        <taxon>Agaricomycotina</taxon>
        <taxon>Agaricomycetes</taxon>
        <taxon>Agaricomycetidae</taxon>
        <taxon>Agaricales</taxon>
        <taxon>Marasmiineae</taxon>
        <taxon>Mycenaceae</taxon>
        <taxon>Mycena</taxon>
    </lineage>
</organism>
<name>A0AAD2Q0N5_9AGAR</name>
<dbReference type="InterPro" id="IPR040454">
    <property type="entry name" value="TF_IIIC_Tfc1/Sfc1"/>
</dbReference>
<dbReference type="GO" id="GO:0001003">
    <property type="term" value="F:RNA polymerase III type 2 promoter sequence-specific DNA binding"/>
    <property type="evidence" value="ECO:0007669"/>
    <property type="project" value="TreeGrafter"/>
</dbReference>
<keyword evidence="3" id="KW-0804">Transcription</keyword>
<evidence type="ECO:0000313" key="8">
    <source>
        <dbReference type="EMBL" id="CAK5263051.1"/>
    </source>
</evidence>
<dbReference type="AlphaFoldDB" id="A0AAD2Q0N5"/>